<dbReference type="PANTHER" id="PTHR33164:SF99">
    <property type="entry name" value="MARR FAMILY REGULATORY PROTEIN"/>
    <property type="match status" value="1"/>
</dbReference>
<accession>A0A8J3YVL4</accession>
<dbReference type="PROSITE" id="PS51197">
    <property type="entry name" value="HTH_RRF2_2"/>
    <property type="match status" value="1"/>
</dbReference>
<dbReference type="Proteomes" id="UP000619260">
    <property type="component" value="Unassembled WGS sequence"/>
</dbReference>
<reference evidence="2" key="1">
    <citation type="submission" date="2021-01" db="EMBL/GenBank/DDBJ databases">
        <title>Whole genome shotgun sequence of Virgisporangium aliadipatigenens NBRC 105644.</title>
        <authorList>
            <person name="Komaki H."/>
            <person name="Tamura T."/>
        </authorList>
    </citation>
    <scope>NUCLEOTIDE SEQUENCE</scope>
    <source>
        <strain evidence="2">NBRC 105644</strain>
    </source>
</reference>
<dbReference type="GO" id="GO:0006950">
    <property type="term" value="P:response to stress"/>
    <property type="evidence" value="ECO:0007669"/>
    <property type="project" value="TreeGrafter"/>
</dbReference>
<evidence type="ECO:0000313" key="2">
    <source>
        <dbReference type="EMBL" id="GIJ50670.1"/>
    </source>
</evidence>
<dbReference type="AlphaFoldDB" id="A0A8J3YVL4"/>
<dbReference type="PANTHER" id="PTHR33164">
    <property type="entry name" value="TRANSCRIPTIONAL REGULATOR, MARR FAMILY"/>
    <property type="match status" value="1"/>
</dbReference>
<proteinExistence type="predicted"/>
<dbReference type="CDD" id="cd00090">
    <property type="entry name" value="HTH_ARSR"/>
    <property type="match status" value="1"/>
</dbReference>
<dbReference type="InterPro" id="IPR036390">
    <property type="entry name" value="WH_DNA-bd_sf"/>
</dbReference>
<dbReference type="InterPro" id="IPR036388">
    <property type="entry name" value="WH-like_DNA-bd_sf"/>
</dbReference>
<dbReference type="GO" id="GO:0003700">
    <property type="term" value="F:DNA-binding transcription factor activity"/>
    <property type="evidence" value="ECO:0007669"/>
    <property type="project" value="InterPro"/>
</dbReference>
<evidence type="ECO:0000259" key="1">
    <source>
        <dbReference type="PROSITE" id="PS50995"/>
    </source>
</evidence>
<feature type="domain" description="HTH marR-type" evidence="1">
    <location>
        <begin position="1"/>
        <end position="141"/>
    </location>
</feature>
<dbReference type="EMBL" id="BOPF01000038">
    <property type="protein sequence ID" value="GIJ50670.1"/>
    <property type="molecule type" value="Genomic_DNA"/>
</dbReference>
<keyword evidence="3" id="KW-1185">Reference proteome</keyword>
<dbReference type="SMART" id="SM00347">
    <property type="entry name" value="HTH_MARR"/>
    <property type="match status" value="1"/>
</dbReference>
<sequence length="147" mass="16231">MTDEEQAAWRTFAAVLTLVPAALDGQLQRDSDITHFGYWVMAMLSEAPERAMRMSELAARANGSQSRLSHLVAKLERAGYVRRERAGDDGRGFMAVLTDAGYAKVVEAAPGHVEKVRELVFDALEPRQVAQMAEICRAIITHAERCA</sequence>
<dbReference type="Pfam" id="PF12802">
    <property type="entry name" value="MarR_2"/>
    <property type="match status" value="1"/>
</dbReference>
<name>A0A8J3YVL4_9ACTN</name>
<gene>
    <name evidence="2" type="ORF">Val02_75560</name>
</gene>
<dbReference type="InterPro" id="IPR039422">
    <property type="entry name" value="MarR/SlyA-like"/>
</dbReference>
<comment type="caution">
    <text evidence="2">The sequence shown here is derived from an EMBL/GenBank/DDBJ whole genome shotgun (WGS) entry which is preliminary data.</text>
</comment>
<dbReference type="InterPro" id="IPR000835">
    <property type="entry name" value="HTH_MarR-typ"/>
</dbReference>
<dbReference type="Gene3D" id="1.10.10.10">
    <property type="entry name" value="Winged helix-like DNA-binding domain superfamily/Winged helix DNA-binding domain"/>
    <property type="match status" value="1"/>
</dbReference>
<protein>
    <submittedName>
        <fullName evidence="2">MarR family transcriptional regulator</fullName>
    </submittedName>
</protein>
<evidence type="ECO:0000313" key="3">
    <source>
        <dbReference type="Proteomes" id="UP000619260"/>
    </source>
</evidence>
<dbReference type="PROSITE" id="PS50995">
    <property type="entry name" value="HTH_MARR_2"/>
    <property type="match status" value="1"/>
</dbReference>
<organism evidence="2 3">
    <name type="scientific">Virgisporangium aliadipatigenens</name>
    <dbReference type="NCBI Taxonomy" id="741659"/>
    <lineage>
        <taxon>Bacteria</taxon>
        <taxon>Bacillati</taxon>
        <taxon>Actinomycetota</taxon>
        <taxon>Actinomycetes</taxon>
        <taxon>Micromonosporales</taxon>
        <taxon>Micromonosporaceae</taxon>
        <taxon>Virgisporangium</taxon>
    </lineage>
</organism>
<dbReference type="InterPro" id="IPR011991">
    <property type="entry name" value="ArsR-like_HTH"/>
</dbReference>
<dbReference type="InterPro" id="IPR000944">
    <property type="entry name" value="Tscrpt_reg_Rrf2"/>
</dbReference>
<dbReference type="SUPFAM" id="SSF46785">
    <property type="entry name" value="Winged helix' DNA-binding domain"/>
    <property type="match status" value="1"/>
</dbReference>